<feature type="transmembrane region" description="Helical" evidence="2">
    <location>
        <begin position="39"/>
        <end position="62"/>
    </location>
</feature>
<feature type="region of interest" description="Disordered" evidence="1">
    <location>
        <begin position="313"/>
        <end position="358"/>
    </location>
</feature>
<feature type="compositionally biased region" description="Pro residues" evidence="1">
    <location>
        <begin position="428"/>
        <end position="438"/>
    </location>
</feature>
<evidence type="ECO:0000256" key="2">
    <source>
        <dbReference type="SAM" id="Phobius"/>
    </source>
</evidence>
<protein>
    <recommendedName>
        <fullName evidence="3">DUF7036 domain-containing protein</fullName>
    </recommendedName>
</protein>
<dbReference type="Proteomes" id="UP001341281">
    <property type="component" value="Chromosome 03"/>
</dbReference>
<feature type="domain" description="DUF7036" evidence="3">
    <location>
        <begin position="208"/>
        <end position="298"/>
    </location>
</feature>
<keyword evidence="5" id="KW-1185">Reference proteome</keyword>
<feature type="compositionally biased region" description="Pro residues" evidence="1">
    <location>
        <begin position="319"/>
        <end position="337"/>
    </location>
</feature>
<dbReference type="InterPro" id="IPR055464">
    <property type="entry name" value="DUF7036"/>
</dbReference>
<accession>A0AAQ3T2C1</accession>
<evidence type="ECO:0000313" key="5">
    <source>
        <dbReference type="Proteomes" id="UP001341281"/>
    </source>
</evidence>
<feature type="domain" description="DUF7036" evidence="3">
    <location>
        <begin position="85"/>
        <end position="175"/>
    </location>
</feature>
<dbReference type="PANTHER" id="PTHR33826:SF4">
    <property type="entry name" value="F20B24.21"/>
    <property type="match status" value="1"/>
</dbReference>
<dbReference type="AlphaFoldDB" id="A0AAQ3T2C1"/>
<reference evidence="4 5" key="1">
    <citation type="submission" date="2024-02" db="EMBL/GenBank/DDBJ databases">
        <title>High-quality chromosome-scale genome assembly of Pensacola bahiagrass (Paspalum notatum Flugge var. saurae).</title>
        <authorList>
            <person name="Vega J.M."/>
            <person name="Podio M."/>
            <person name="Orjuela J."/>
            <person name="Siena L.A."/>
            <person name="Pessino S.C."/>
            <person name="Combes M.C."/>
            <person name="Mariac C."/>
            <person name="Albertini E."/>
            <person name="Pupilli F."/>
            <person name="Ortiz J.P.A."/>
            <person name="Leblanc O."/>
        </authorList>
    </citation>
    <scope>NUCLEOTIDE SEQUENCE [LARGE SCALE GENOMIC DNA]</scope>
    <source>
        <strain evidence="4">R1</strain>
        <tissue evidence="4">Leaf</tissue>
    </source>
</reference>
<evidence type="ECO:0000256" key="1">
    <source>
        <dbReference type="SAM" id="MobiDB-lite"/>
    </source>
</evidence>
<evidence type="ECO:0000259" key="3">
    <source>
        <dbReference type="Pfam" id="PF23041"/>
    </source>
</evidence>
<evidence type="ECO:0000313" key="4">
    <source>
        <dbReference type="EMBL" id="WVZ65176.1"/>
    </source>
</evidence>
<feature type="compositionally biased region" description="Low complexity" evidence="1">
    <location>
        <begin position="338"/>
        <end position="348"/>
    </location>
</feature>
<dbReference type="EMBL" id="CP144747">
    <property type="protein sequence ID" value="WVZ65176.1"/>
    <property type="molecule type" value="Genomic_DNA"/>
</dbReference>
<organism evidence="4 5">
    <name type="scientific">Paspalum notatum var. saurae</name>
    <dbReference type="NCBI Taxonomy" id="547442"/>
    <lineage>
        <taxon>Eukaryota</taxon>
        <taxon>Viridiplantae</taxon>
        <taxon>Streptophyta</taxon>
        <taxon>Embryophyta</taxon>
        <taxon>Tracheophyta</taxon>
        <taxon>Spermatophyta</taxon>
        <taxon>Magnoliopsida</taxon>
        <taxon>Liliopsida</taxon>
        <taxon>Poales</taxon>
        <taxon>Poaceae</taxon>
        <taxon>PACMAD clade</taxon>
        <taxon>Panicoideae</taxon>
        <taxon>Andropogonodae</taxon>
        <taxon>Paspaleae</taxon>
        <taxon>Paspalinae</taxon>
        <taxon>Paspalum</taxon>
    </lineage>
</organism>
<keyword evidence="2" id="KW-1133">Transmembrane helix</keyword>
<sequence>MGKPVDVELGGGAGGLEIAGGGGGGGGAGRVCGAIGQAVSFRCVFVLLLAAGVLVPALFLLVPSRQEGYLSDDPDALAAEIKVGFTLEKPVSFLTSHIDKLGNDIFEEIGVPNSKVSIVSMHPLTSKYSTHVIFGVIPYPNDASISLPALSVLRSSLIEMMLQQVNLSLTPSLFGRPSSFELLKFPGGITVVPSQSGFTWANTAPLFNFVLNNSIYQILGNLTELKDQLKLGLNLRSYEEIYLQFRNEIGSSVEAPATIEASVLDGSSNLLPDRLRQLAQLITEPDARNLGLNHSVFGKVNGVQLSSYLQHKISDLSPSPSPSPTSSPAPAPSPSQSPSPSSQPSLSPFGSIPYPAPSLPPQALAPSWSRHPCFPCLSCNPSRPTGTPAAKPPCDPKLPPFMHSPKPPVVPSHTKYLSPAIPQVPTHVDPPGPLPNPKHFPKTAPGTTSHRMPIPSPSQPVFQHSMPPRKKRNSRPYKFSSIAPSPYGLLHN</sequence>
<proteinExistence type="predicted"/>
<dbReference type="PANTHER" id="PTHR33826">
    <property type="entry name" value="F20B24.21"/>
    <property type="match status" value="1"/>
</dbReference>
<keyword evidence="2" id="KW-0472">Membrane</keyword>
<keyword evidence="2" id="KW-0812">Transmembrane</keyword>
<gene>
    <name evidence="4" type="ORF">U9M48_014585</name>
</gene>
<name>A0AAQ3T2C1_PASNO</name>
<dbReference type="Pfam" id="PF23041">
    <property type="entry name" value="DUF7036"/>
    <property type="match status" value="2"/>
</dbReference>
<feature type="region of interest" description="Disordered" evidence="1">
    <location>
        <begin position="408"/>
        <end position="492"/>
    </location>
</feature>